<protein>
    <submittedName>
        <fullName evidence="2">Structural protein VP1</fullName>
    </submittedName>
</protein>
<feature type="region of interest" description="Disordered" evidence="1">
    <location>
        <begin position="431"/>
        <end position="500"/>
    </location>
</feature>
<name>A0AAU7P114_9VIRU</name>
<reference evidence="2" key="1">
    <citation type="submission" date="2024-05" db="EMBL/GenBank/DDBJ databases">
        <title>Unveiling bat-borne viruses: virome discoveries support intermediate host-mediated transmission to humans.</title>
        <authorList>
            <person name="Wang Y."/>
            <person name="Xu P."/>
            <person name="Han Y."/>
            <person name="Zhao W."/>
            <person name="Zhao L."/>
            <person name="Li R."/>
            <person name="Zhang J."/>
            <person name="Zhang S."/>
            <person name="Lu J."/>
            <person name="Jin Q."/>
            <person name="Wu Z."/>
        </authorList>
    </citation>
    <scope>NUCLEOTIDE SEQUENCE</scope>
    <source>
        <strain evidence="2">017_1026</strain>
    </source>
</reference>
<dbReference type="EMBL" id="PP793329">
    <property type="protein sequence ID" value="XBS25615.1"/>
    <property type="molecule type" value="Genomic_DNA"/>
</dbReference>
<feature type="compositionally biased region" description="Polar residues" evidence="1">
    <location>
        <begin position="438"/>
        <end position="456"/>
    </location>
</feature>
<accession>A0AAU7P114</accession>
<evidence type="ECO:0000313" key="2">
    <source>
        <dbReference type="EMBL" id="XBS25615.1"/>
    </source>
</evidence>
<organism evidence="2">
    <name type="scientific">Hamaparvovirinae sp</name>
    <dbReference type="NCBI Taxonomy" id="2809447"/>
    <lineage>
        <taxon>Viruses</taxon>
        <taxon>Monodnaviria</taxon>
        <taxon>Shotokuvirae</taxon>
        <taxon>Cossaviricota</taxon>
        <taxon>Quintoviricetes</taxon>
        <taxon>Piccovirales</taxon>
        <taxon>Parvoviridae</taxon>
        <taxon>Hamaparvovirinae</taxon>
    </lineage>
</organism>
<sequence>MAEDVTYTNTYMAYWSNKPHVYPTQKGLDDEPSCMITGTINTGWHIIPTILWKHFTTPKQWCDFTIAYEAYTVKGYTVTVYNPVPMTQQLAIQGTTAFTAFNNTIYTLGTQDDLYETSYHNWYSDTDTGDFRSFGLAYKEGHYYTGSSWKKTMFPVYLWRTANPRNISDSTYGYLINKDSYTVWPRSATDKIIPNGVFWDPLNDPENIMELRPGKNAMSFSWNIHECDSNKWFNIDQIAKWYPYTVDTPWLPQNMGGPAGGYVLSTEDDPDRLTSNSSWTQYTPKKDDYTIPNLLEMPIVPMQWWWQEMQKSITQVPDIYKQALFWAGTEYECYKYGPTQCFLKGLPLFDDNDTHIETTTQGCFRISLHLACKKRRSRIFAPTWGPLSWKQIYAVTAPRVPSLVRYRTGGARRTWTNFEEYARPTADRSFSHREDPYVTSSTYPPTRGTDTVSMSKPATGWTDPQFFASEQERKRRRAGRTARDLPTIMETEATEDTLMH</sequence>
<evidence type="ECO:0000256" key="1">
    <source>
        <dbReference type="SAM" id="MobiDB-lite"/>
    </source>
</evidence>
<proteinExistence type="predicted"/>